<keyword evidence="4" id="KW-0804">Transcription</keyword>
<feature type="domain" description="HTH LytTR-type" evidence="5">
    <location>
        <begin position="43"/>
        <end position="146"/>
    </location>
</feature>
<dbReference type="GO" id="GO:0000156">
    <property type="term" value="F:phosphorelay response regulator activity"/>
    <property type="evidence" value="ECO:0007669"/>
    <property type="project" value="InterPro"/>
</dbReference>
<evidence type="ECO:0000256" key="3">
    <source>
        <dbReference type="ARBA" id="ARBA00023125"/>
    </source>
</evidence>
<keyword evidence="1" id="KW-0963">Cytoplasm</keyword>
<evidence type="ECO:0000313" key="6">
    <source>
        <dbReference type="EMBL" id="AND80173.1"/>
    </source>
</evidence>
<gene>
    <name evidence="6" type="ORF">A0O21_09280</name>
</gene>
<evidence type="ECO:0000256" key="2">
    <source>
        <dbReference type="ARBA" id="ARBA00023015"/>
    </source>
</evidence>
<dbReference type="KEGG" id="spat:A0O21_09280"/>
<evidence type="ECO:0000256" key="1">
    <source>
        <dbReference type="ARBA" id="ARBA00022490"/>
    </source>
</evidence>
<dbReference type="EMBL" id="CP014699">
    <property type="protein sequence ID" value="AND80173.1"/>
    <property type="molecule type" value="Genomic_DNA"/>
</dbReference>
<dbReference type="GO" id="GO:0003677">
    <property type="term" value="F:DNA binding"/>
    <property type="evidence" value="ECO:0007669"/>
    <property type="project" value="UniProtKB-KW"/>
</dbReference>
<dbReference type="RefSeq" id="WP_067064528.1">
    <property type="nucleotide sequence ID" value="NZ_CP014699.1"/>
</dbReference>
<keyword evidence="3" id="KW-0238">DNA-binding</keyword>
<keyword evidence="7" id="KW-1185">Reference proteome</keyword>
<proteinExistence type="predicted"/>
<dbReference type="InterPro" id="IPR046947">
    <property type="entry name" value="LytR-like"/>
</dbReference>
<name>A0A172Q9I8_9STRE</name>
<dbReference type="PANTHER" id="PTHR37299:SF2">
    <property type="entry name" value="HTH LYTTR-TYPE DOMAIN-CONTAINING PROTEIN"/>
    <property type="match status" value="1"/>
</dbReference>
<reference evidence="7" key="2">
    <citation type="submission" date="2016-03" db="EMBL/GenBank/DDBJ databases">
        <title>Streptococcus antelopensis sp. nov., isolated from the feces of the Tibetan antelope (Pantholops hodgsonii) in Hoh Xil National Nature Reserve, Qinghai, China.</title>
        <authorList>
            <person name="Bai X."/>
        </authorList>
    </citation>
    <scope>NUCLEOTIDE SEQUENCE [LARGE SCALE GENOMIC DNA]</scope>
    <source>
        <strain evidence="7">TA 26</strain>
    </source>
</reference>
<protein>
    <recommendedName>
        <fullName evidence="5">HTH LytTR-type domain-containing protein</fullName>
    </recommendedName>
</protein>
<dbReference type="Gene3D" id="2.40.50.1020">
    <property type="entry name" value="LytTr DNA-binding domain"/>
    <property type="match status" value="1"/>
</dbReference>
<sequence>MKLEIIKDLSLKETFIKIYLSHMNPKNQRIIDFIKYDSDYNYLYGSRNSKIYLLQPDWIVRFYTENKKVFIETAQSIYQSKYRLYQLEELLPKYFIRSSHSEIINTKQIKELNLSFKGTIQVVFKSGQNTFVSRRSIPNFKKALGL</sequence>
<evidence type="ECO:0000313" key="7">
    <source>
        <dbReference type="Proteomes" id="UP000077317"/>
    </source>
</evidence>
<dbReference type="AlphaFoldDB" id="A0A172Q9I8"/>
<keyword evidence="2" id="KW-0805">Transcription regulation</keyword>
<dbReference type="OrthoDB" id="9808614at2"/>
<dbReference type="STRING" id="1811193.A0O21_09280"/>
<dbReference type="InterPro" id="IPR007492">
    <property type="entry name" value="LytTR_DNA-bd_dom"/>
</dbReference>
<dbReference type="Proteomes" id="UP000077317">
    <property type="component" value="Chromosome"/>
</dbReference>
<evidence type="ECO:0000256" key="4">
    <source>
        <dbReference type="ARBA" id="ARBA00023163"/>
    </source>
</evidence>
<evidence type="ECO:0000259" key="5">
    <source>
        <dbReference type="PROSITE" id="PS50930"/>
    </source>
</evidence>
<dbReference type="SMART" id="SM00850">
    <property type="entry name" value="LytTR"/>
    <property type="match status" value="1"/>
</dbReference>
<accession>A0A172Q9I8</accession>
<dbReference type="PROSITE" id="PS50930">
    <property type="entry name" value="HTH_LYTTR"/>
    <property type="match status" value="1"/>
</dbReference>
<organism evidence="6 7">
    <name type="scientific">Streptococcus pantholopis</name>
    <dbReference type="NCBI Taxonomy" id="1811193"/>
    <lineage>
        <taxon>Bacteria</taxon>
        <taxon>Bacillati</taxon>
        <taxon>Bacillota</taxon>
        <taxon>Bacilli</taxon>
        <taxon>Lactobacillales</taxon>
        <taxon>Streptococcaceae</taxon>
        <taxon>Streptococcus</taxon>
    </lineage>
</organism>
<dbReference type="Pfam" id="PF04397">
    <property type="entry name" value="LytTR"/>
    <property type="match status" value="1"/>
</dbReference>
<dbReference type="PANTHER" id="PTHR37299">
    <property type="entry name" value="TRANSCRIPTIONAL REGULATOR-RELATED"/>
    <property type="match status" value="1"/>
</dbReference>
<reference evidence="6 7" key="1">
    <citation type="journal article" date="2016" name="Int. J. Syst. Evol. Microbiol.">
        <title>Streptococcuspantholopis sp. nov., isolated from faeces of the Tibetan antelope (Pantholops hodgsonii).</title>
        <authorList>
            <person name="Bai X."/>
            <person name="Xiong Y."/>
            <person name="Lu S."/>
            <person name="Jin D."/>
            <person name="Lai X."/>
            <person name="Yang J."/>
            <person name="Niu L."/>
            <person name="Hu S."/>
            <person name="Meng X."/>
            <person name="Pu J."/>
            <person name="Ye C."/>
            <person name="Xu J."/>
        </authorList>
    </citation>
    <scope>NUCLEOTIDE SEQUENCE [LARGE SCALE GENOMIC DNA]</scope>
    <source>
        <strain evidence="6 7">TA 26</strain>
    </source>
</reference>